<feature type="non-terminal residue" evidence="10">
    <location>
        <position position="1"/>
    </location>
</feature>
<dbReference type="InterPro" id="IPR034732">
    <property type="entry name" value="EPHD"/>
</dbReference>
<dbReference type="InterPro" id="IPR018527">
    <property type="entry name" value="Rubredoxin_Fe_BS"/>
</dbReference>
<dbReference type="PANTHER" id="PTHR12420:SF42">
    <property type="entry name" value="G2_M PHASE-SPECIFIC E3 UBIQUITIN-PROTEIN LIGASE"/>
    <property type="match status" value="1"/>
</dbReference>
<evidence type="ECO:0000256" key="3">
    <source>
        <dbReference type="ARBA" id="ARBA00022679"/>
    </source>
</evidence>
<comment type="subcellular location">
    <subcellularLocation>
        <location evidence="1">Nucleus</location>
    </subcellularLocation>
</comment>
<dbReference type="InterPro" id="IPR051188">
    <property type="entry name" value="PHD-type_Zinc_Finger"/>
</dbReference>
<evidence type="ECO:0000256" key="8">
    <source>
        <dbReference type="ARBA" id="ARBA00023242"/>
    </source>
</evidence>
<keyword evidence="5" id="KW-0863">Zinc-finger</keyword>
<evidence type="ECO:0000256" key="2">
    <source>
        <dbReference type="ARBA" id="ARBA00004906"/>
    </source>
</evidence>
<feature type="domain" description="PHD-type" evidence="9">
    <location>
        <begin position="1"/>
        <end position="116"/>
    </location>
</feature>
<accession>A7SWZ5</accession>
<dbReference type="PhylomeDB" id="A7SWZ5"/>
<dbReference type="InterPro" id="IPR013083">
    <property type="entry name" value="Znf_RING/FYVE/PHD"/>
</dbReference>
<dbReference type="CDD" id="cd15669">
    <property type="entry name" value="ePHD_PHF7_G2E3_like"/>
    <property type="match status" value="1"/>
</dbReference>
<keyword evidence="4" id="KW-0479">Metal-binding</keyword>
<dbReference type="Gene3D" id="3.30.40.10">
    <property type="entry name" value="Zinc/RING finger domain, C3HC4 (zinc finger)"/>
    <property type="match status" value="2"/>
</dbReference>
<dbReference type="InterPro" id="IPR011011">
    <property type="entry name" value="Znf_FYVE_PHD"/>
</dbReference>
<dbReference type="OMA" id="NNRDEFP"/>
<organism evidence="10 11">
    <name type="scientific">Nematostella vectensis</name>
    <name type="common">Starlet sea anemone</name>
    <dbReference type="NCBI Taxonomy" id="45351"/>
    <lineage>
        <taxon>Eukaryota</taxon>
        <taxon>Metazoa</taxon>
        <taxon>Cnidaria</taxon>
        <taxon>Anthozoa</taxon>
        <taxon>Hexacorallia</taxon>
        <taxon>Actiniaria</taxon>
        <taxon>Edwardsiidae</taxon>
        <taxon>Nematostella</taxon>
    </lineage>
</organism>
<keyword evidence="6" id="KW-0833">Ubl conjugation pathway</keyword>
<protein>
    <recommendedName>
        <fullName evidence="9">PHD-type domain-containing protein</fullName>
    </recommendedName>
</protein>
<evidence type="ECO:0000256" key="1">
    <source>
        <dbReference type="ARBA" id="ARBA00004123"/>
    </source>
</evidence>
<dbReference type="InterPro" id="IPR042013">
    <property type="entry name" value="PHF7/G2E3_ePHD"/>
</dbReference>
<sequence>SCVFCLSSADDEDKYGKFLSKEGENITVHQYCLLFASGLAQNGGDDEGFDGFLCKDIDTELKRAKRLKCSYCHVSGASIGCVAVKCSKKFHFGCGRDKQALFQFFGSFNSFCRSHRPTQKDLQCNHSAGAETCPICLMSVDAHDLYETLKSPCCKRSWFHRECVQRQATASGIHFFRCAVCNNIQDFQDEMLRMGIHIPDRDAVWESGDAFADLLETYNRCDADVCLCKKGREHGGRHGKWKIRLCDVCGQCGTHKICQGWVAMPDIWECPTCAAV</sequence>
<dbReference type="eggNOG" id="KOG1084">
    <property type="taxonomic scope" value="Eukaryota"/>
</dbReference>
<dbReference type="KEGG" id="nve:5502712"/>
<feature type="non-terminal residue" evidence="10">
    <location>
        <position position="276"/>
    </location>
</feature>
<dbReference type="AlphaFoldDB" id="A7SWZ5"/>
<dbReference type="Pfam" id="PF26054">
    <property type="entry name" value="PHD_G2E3"/>
    <property type="match status" value="1"/>
</dbReference>
<dbReference type="InterPro" id="IPR059102">
    <property type="entry name" value="PHD_PHF7/G2E3-like"/>
</dbReference>
<dbReference type="OrthoDB" id="512616at2759"/>
<reference evidence="10 11" key="1">
    <citation type="journal article" date="2007" name="Science">
        <title>Sea anemone genome reveals ancestral eumetazoan gene repertoire and genomic organization.</title>
        <authorList>
            <person name="Putnam N.H."/>
            <person name="Srivastava M."/>
            <person name="Hellsten U."/>
            <person name="Dirks B."/>
            <person name="Chapman J."/>
            <person name="Salamov A."/>
            <person name="Terry A."/>
            <person name="Shapiro H."/>
            <person name="Lindquist E."/>
            <person name="Kapitonov V.V."/>
            <person name="Jurka J."/>
            <person name="Genikhovich G."/>
            <person name="Grigoriev I.V."/>
            <person name="Lucas S.M."/>
            <person name="Steele R.E."/>
            <person name="Finnerty J.R."/>
            <person name="Technau U."/>
            <person name="Martindale M.Q."/>
            <person name="Rokhsar D.S."/>
        </authorList>
    </citation>
    <scope>NUCLEOTIDE SEQUENCE [LARGE SCALE GENOMIC DNA]</scope>
    <source>
        <strain evidence="11">CH2 X CH6</strain>
    </source>
</reference>
<dbReference type="Pfam" id="PF13771">
    <property type="entry name" value="zf-HC5HC2H"/>
    <property type="match status" value="1"/>
</dbReference>
<evidence type="ECO:0000313" key="10">
    <source>
        <dbReference type="EMBL" id="EDO31769.1"/>
    </source>
</evidence>
<dbReference type="GO" id="GO:0008270">
    <property type="term" value="F:zinc ion binding"/>
    <property type="evidence" value="ECO:0007669"/>
    <property type="project" value="UniProtKB-KW"/>
</dbReference>
<dbReference type="PROSITE" id="PS00202">
    <property type="entry name" value="RUBREDOXIN"/>
    <property type="match status" value="1"/>
</dbReference>
<keyword evidence="7" id="KW-0862">Zinc</keyword>
<evidence type="ECO:0000256" key="5">
    <source>
        <dbReference type="ARBA" id="ARBA00022771"/>
    </source>
</evidence>
<proteinExistence type="predicted"/>
<dbReference type="STRING" id="45351.A7SWZ5"/>
<name>A7SWZ5_NEMVE</name>
<dbReference type="EMBL" id="DS469873">
    <property type="protein sequence ID" value="EDO31769.1"/>
    <property type="molecule type" value="Genomic_DNA"/>
</dbReference>
<dbReference type="InParanoid" id="A7SWZ5"/>
<keyword evidence="8" id="KW-0539">Nucleus</keyword>
<evidence type="ECO:0000256" key="6">
    <source>
        <dbReference type="ARBA" id="ARBA00022786"/>
    </source>
</evidence>
<dbReference type="SUPFAM" id="SSF57903">
    <property type="entry name" value="FYVE/PHD zinc finger"/>
    <property type="match status" value="1"/>
</dbReference>
<evidence type="ECO:0000313" key="11">
    <source>
        <dbReference type="Proteomes" id="UP000001593"/>
    </source>
</evidence>
<evidence type="ECO:0000256" key="7">
    <source>
        <dbReference type="ARBA" id="ARBA00022833"/>
    </source>
</evidence>
<dbReference type="GO" id="GO:0005634">
    <property type="term" value="C:nucleus"/>
    <property type="evidence" value="ECO:0000318"/>
    <property type="project" value="GO_Central"/>
</dbReference>
<dbReference type="PANTHER" id="PTHR12420">
    <property type="entry name" value="PHD FINGER PROTEIN"/>
    <property type="match status" value="1"/>
</dbReference>
<dbReference type="Proteomes" id="UP000001593">
    <property type="component" value="Unassembled WGS sequence"/>
</dbReference>
<evidence type="ECO:0000259" key="9">
    <source>
        <dbReference type="PROSITE" id="PS51805"/>
    </source>
</evidence>
<keyword evidence="11" id="KW-1185">Reference proteome</keyword>
<dbReference type="HOGENOM" id="CLU_055746_0_1_1"/>
<keyword evidence="3" id="KW-0808">Transferase</keyword>
<evidence type="ECO:0000256" key="4">
    <source>
        <dbReference type="ARBA" id="ARBA00022723"/>
    </source>
</evidence>
<comment type="pathway">
    <text evidence="2">Protein modification; protein ubiquitination.</text>
</comment>
<dbReference type="PROSITE" id="PS51805">
    <property type="entry name" value="EPHD"/>
    <property type="match status" value="1"/>
</dbReference>
<gene>
    <name evidence="10" type="ORF">NEMVEDRAFT_v1g12321</name>
</gene>